<dbReference type="OrthoDB" id="8708111at2"/>
<evidence type="ECO:0000313" key="3">
    <source>
        <dbReference type="EMBL" id="GGY70954.1"/>
    </source>
</evidence>
<sequence>MTMMNLADIRKQIAAATEAIAKADTELKWELAASAADVAGMVDPTPTSDLIGAGLAIRKGDWFGAGMSVASMVPYVGDALAKPAKAVRAAKKINALRETLTKMTANLADLKKAEKQAEAAEAAAKEAKIAKEAGEGASTSSGKKAAGEQQGSAKSSKDKDCKDCGSGDGSAGGKQSKPKQLPKTDVPCFHPYDKGKFNKLSPDERKKYLQNMAKQLQRQQDGINSFSADQYMAARDAFNAAKKRNPKAAAFQQITHDELLERILPSLEKSLAKKMSPAEAETQAKPIAEALMKKLAALHDPDMVAGGWLNPETKKMGRSDVNFSIGGSWNQKSRLTAMDEAAKAAINAGRGNDLMNVSLHVCRGKNKR</sequence>
<reference evidence="4 5" key="2">
    <citation type="submission" date="2019-02" db="EMBL/GenBank/DDBJ databases">
        <title>Draft Genome Sequences of Six Type Strains of the Genus Massilia.</title>
        <authorList>
            <person name="Miess H."/>
            <person name="Frediansyhah A."/>
            <person name="Gross H."/>
        </authorList>
    </citation>
    <scope>NUCLEOTIDE SEQUENCE [LARGE SCALE GENOMIC DNA]</scope>
    <source>
        <strain evidence="4 5">DSM 17472</strain>
    </source>
</reference>
<dbReference type="Proteomes" id="UP000628442">
    <property type="component" value="Unassembled WGS sequence"/>
</dbReference>
<dbReference type="CDD" id="cd20745">
    <property type="entry name" value="FIX_RhsA_AHH_HNH-like"/>
    <property type="match status" value="1"/>
</dbReference>
<evidence type="ECO:0000259" key="2">
    <source>
        <dbReference type="Pfam" id="PF15604"/>
    </source>
</evidence>
<evidence type="ECO:0000313" key="5">
    <source>
        <dbReference type="Proteomes" id="UP000292307"/>
    </source>
</evidence>
<dbReference type="InterPro" id="IPR028949">
    <property type="entry name" value="Ntox15"/>
</dbReference>
<dbReference type="Pfam" id="PF15604">
    <property type="entry name" value="Ntox15"/>
    <property type="match status" value="1"/>
</dbReference>
<feature type="domain" description="Novel toxin 15" evidence="2">
    <location>
        <begin position="206"/>
        <end position="359"/>
    </location>
</feature>
<gene>
    <name evidence="4" type="ORF">EYF70_19145</name>
    <name evidence="3" type="ORF">GCM10007387_60870</name>
</gene>
<evidence type="ECO:0000313" key="6">
    <source>
        <dbReference type="Proteomes" id="UP000628442"/>
    </source>
</evidence>
<dbReference type="RefSeq" id="WP_131146840.1">
    <property type="nucleotide sequence ID" value="NZ_BMWV01000037.1"/>
</dbReference>
<feature type="compositionally biased region" description="Basic and acidic residues" evidence="1">
    <location>
        <begin position="191"/>
        <end position="200"/>
    </location>
</feature>
<proteinExistence type="predicted"/>
<organism evidence="3 6">
    <name type="scientific">Pseudoduganella albidiflava</name>
    <dbReference type="NCBI Taxonomy" id="321983"/>
    <lineage>
        <taxon>Bacteria</taxon>
        <taxon>Pseudomonadati</taxon>
        <taxon>Pseudomonadota</taxon>
        <taxon>Betaproteobacteria</taxon>
        <taxon>Burkholderiales</taxon>
        <taxon>Oxalobacteraceae</taxon>
        <taxon>Telluria group</taxon>
        <taxon>Pseudoduganella</taxon>
    </lineage>
</organism>
<reference evidence="3" key="1">
    <citation type="journal article" date="2014" name="Int. J. Syst. Evol. Microbiol.">
        <title>Complete genome sequence of Corynebacterium casei LMG S-19264T (=DSM 44701T), isolated from a smear-ripened cheese.</title>
        <authorList>
            <consortium name="US DOE Joint Genome Institute (JGI-PGF)"/>
            <person name="Walter F."/>
            <person name="Albersmeier A."/>
            <person name="Kalinowski J."/>
            <person name="Ruckert C."/>
        </authorList>
    </citation>
    <scope>NUCLEOTIDE SEQUENCE</scope>
    <source>
        <strain evidence="3">KCTC 12343</strain>
    </source>
</reference>
<reference evidence="3" key="3">
    <citation type="submission" date="2022-12" db="EMBL/GenBank/DDBJ databases">
        <authorList>
            <person name="Sun Q."/>
            <person name="Kim S."/>
        </authorList>
    </citation>
    <scope>NUCLEOTIDE SEQUENCE</scope>
    <source>
        <strain evidence="3">KCTC 12343</strain>
    </source>
</reference>
<name>A0A411X185_9BURK</name>
<feature type="region of interest" description="Disordered" evidence="1">
    <location>
        <begin position="132"/>
        <end position="200"/>
    </location>
</feature>
<keyword evidence="5" id="KW-1185">Reference proteome</keyword>
<feature type="compositionally biased region" description="Basic and acidic residues" evidence="1">
    <location>
        <begin position="155"/>
        <end position="165"/>
    </location>
</feature>
<dbReference type="AlphaFoldDB" id="A0A411X185"/>
<evidence type="ECO:0000313" key="4">
    <source>
        <dbReference type="EMBL" id="QBI02729.1"/>
    </source>
</evidence>
<protein>
    <recommendedName>
        <fullName evidence="2">Novel toxin 15 domain-containing protein</fullName>
    </recommendedName>
</protein>
<accession>A0A411X185</accession>
<dbReference type="EMBL" id="CP036401">
    <property type="protein sequence ID" value="QBI02729.1"/>
    <property type="molecule type" value="Genomic_DNA"/>
</dbReference>
<dbReference type="Proteomes" id="UP000292307">
    <property type="component" value="Chromosome"/>
</dbReference>
<dbReference type="EMBL" id="BMWV01000037">
    <property type="protein sequence ID" value="GGY70954.1"/>
    <property type="molecule type" value="Genomic_DNA"/>
</dbReference>
<evidence type="ECO:0000256" key="1">
    <source>
        <dbReference type="SAM" id="MobiDB-lite"/>
    </source>
</evidence>